<dbReference type="PANTHER" id="PTHR33121:SF70">
    <property type="entry name" value="SIGNALING PROTEIN YKOW"/>
    <property type="match status" value="1"/>
</dbReference>
<reference evidence="3" key="1">
    <citation type="submission" date="2017-02" db="EMBL/GenBank/DDBJ databases">
        <authorList>
            <person name="Varghese N."/>
            <person name="Submissions S."/>
        </authorList>
    </citation>
    <scope>NUCLEOTIDE SEQUENCE [LARGE SCALE GENOMIC DNA]</scope>
    <source>
        <strain evidence="3">DSM 19608</strain>
    </source>
</reference>
<dbReference type="EMBL" id="FUXB01000001">
    <property type="protein sequence ID" value="SJZ42379.1"/>
    <property type="molecule type" value="Genomic_DNA"/>
</dbReference>
<dbReference type="PANTHER" id="PTHR33121">
    <property type="entry name" value="CYCLIC DI-GMP PHOSPHODIESTERASE PDEF"/>
    <property type="match status" value="1"/>
</dbReference>
<dbReference type="InterPro" id="IPR050706">
    <property type="entry name" value="Cyclic-di-GMP_PDE-like"/>
</dbReference>
<proteinExistence type="predicted"/>
<gene>
    <name evidence="2" type="ORF">SAMN02745782_00236</name>
</gene>
<name>A0A1T4KIY8_VIBCI</name>
<protein>
    <submittedName>
        <fullName evidence="2">EAL domain, c-di-GMP-specific phosphodiesterase class I (Or its enzymatically inactive variant)</fullName>
    </submittedName>
</protein>
<dbReference type="InterPro" id="IPR001633">
    <property type="entry name" value="EAL_dom"/>
</dbReference>
<accession>A0A1T4KIY8</accession>
<dbReference type="Gene3D" id="3.20.20.450">
    <property type="entry name" value="EAL domain"/>
    <property type="match status" value="1"/>
</dbReference>
<dbReference type="RefSeq" id="WP_078924644.1">
    <property type="nucleotide sequence ID" value="NZ_FUXB01000001.1"/>
</dbReference>
<dbReference type="Pfam" id="PF00563">
    <property type="entry name" value="EAL"/>
    <property type="match status" value="1"/>
</dbReference>
<evidence type="ECO:0000313" key="2">
    <source>
        <dbReference type="EMBL" id="SJZ42379.1"/>
    </source>
</evidence>
<dbReference type="SMART" id="SM00052">
    <property type="entry name" value="EAL"/>
    <property type="match status" value="1"/>
</dbReference>
<organism evidence="2 3">
    <name type="scientific">Vibrio cincinnatiensis DSM 19608</name>
    <dbReference type="NCBI Taxonomy" id="1123491"/>
    <lineage>
        <taxon>Bacteria</taxon>
        <taxon>Pseudomonadati</taxon>
        <taxon>Pseudomonadota</taxon>
        <taxon>Gammaproteobacteria</taxon>
        <taxon>Vibrionales</taxon>
        <taxon>Vibrionaceae</taxon>
        <taxon>Vibrio</taxon>
    </lineage>
</organism>
<keyword evidence="3" id="KW-1185">Reference proteome</keyword>
<sequence>MKSTNNIEYINNTDIHEPYIKPVFNNKHELSGGEIVINTFSKDERLISLSQMANIENCSNDSFITTKNFLESIIYNFITPHEVNEFNLYININELFLSCNKLTECLYGFCSILLNRDKNLVISLVINDKSTFTHGCPPYGKILRSFRQLGVKICIRSYNGDLSNFHYLSQYNIDSIVIDRRFISALIDDNEHQIRLKNIINLAKDNNMKIVIEGIDTILQYAITSKYRNAYFQGKLLCKAMSLEYFKLQIFESNLQVI</sequence>
<dbReference type="STRING" id="1123491.SAMN02745782_00236"/>
<evidence type="ECO:0000313" key="3">
    <source>
        <dbReference type="Proteomes" id="UP000190834"/>
    </source>
</evidence>
<evidence type="ECO:0000259" key="1">
    <source>
        <dbReference type="PROSITE" id="PS50883"/>
    </source>
</evidence>
<dbReference type="Proteomes" id="UP000190834">
    <property type="component" value="Unassembled WGS sequence"/>
</dbReference>
<dbReference type="AlphaFoldDB" id="A0A1T4KIY8"/>
<feature type="domain" description="EAL" evidence="1">
    <location>
        <begin position="1"/>
        <end position="254"/>
    </location>
</feature>
<dbReference type="SUPFAM" id="SSF141868">
    <property type="entry name" value="EAL domain-like"/>
    <property type="match status" value="1"/>
</dbReference>
<dbReference type="PROSITE" id="PS50883">
    <property type="entry name" value="EAL"/>
    <property type="match status" value="1"/>
</dbReference>
<dbReference type="InterPro" id="IPR035919">
    <property type="entry name" value="EAL_sf"/>
</dbReference>
<dbReference type="GeneID" id="70583673"/>
<dbReference type="GO" id="GO:0071111">
    <property type="term" value="F:cyclic-guanylate-specific phosphodiesterase activity"/>
    <property type="evidence" value="ECO:0007669"/>
    <property type="project" value="InterPro"/>
</dbReference>